<sequence>MAQRRQLEMFEKGRIVGMLESERSQTEVSRILNVNHFVISRLWQRFQRTGDVTRRPVSGRPRVTTPRQDRYQSGNKCATSEGQYCQSTGFGAHSRHRNTNFETKCLQETQSCWPVCQKTSSLHSLHVCGETRSFELEFETSTLECGKGANVMFSDESRFSLSTDSRRVTIWRERGICFEPRNISERHHFPSRGVMVWAGIMTDGHTDLHFFDTGSVTGQRYRDEVFEPYVRLFRGAVGPDFILMDDNAPCHRAVLVDDFLETENIQHMSWPANSPDLNPIEHIWDMLGRQIAALSHPPSSVTELKRTFQEAWKRLSPQLIHHLIASMGEALYGLHAMGNPEVKTTRGGSILILPTSHLF</sequence>
<dbReference type="Pfam" id="PF00292">
    <property type="entry name" value="PAX"/>
    <property type="match status" value="1"/>
</dbReference>
<gene>
    <name evidence="6" type="ORF">X975_25281</name>
</gene>
<evidence type="ECO:0000259" key="5">
    <source>
        <dbReference type="Pfam" id="PF13358"/>
    </source>
</evidence>
<evidence type="ECO:0000259" key="4">
    <source>
        <dbReference type="Pfam" id="PF00292"/>
    </source>
</evidence>
<dbReference type="InterPro" id="IPR038717">
    <property type="entry name" value="Tc1-like_DDE_dom"/>
</dbReference>
<dbReference type="SUPFAM" id="SSF46689">
    <property type="entry name" value="Homeodomain-like"/>
    <property type="match status" value="1"/>
</dbReference>
<dbReference type="Gene3D" id="3.30.420.10">
    <property type="entry name" value="Ribonuclease H-like superfamily/Ribonuclease H"/>
    <property type="match status" value="1"/>
</dbReference>
<keyword evidence="2" id="KW-0563">Paired box</keyword>
<feature type="domain" description="Tc1-like transposase DDE" evidence="5">
    <location>
        <begin position="151"/>
        <end position="300"/>
    </location>
</feature>
<feature type="region of interest" description="Disordered" evidence="3">
    <location>
        <begin position="53"/>
        <end position="75"/>
    </location>
</feature>
<comment type="subcellular location">
    <subcellularLocation>
        <location evidence="1">Nucleus</location>
    </subcellularLocation>
</comment>
<organism evidence="6 7">
    <name type="scientific">Stegodyphus mimosarum</name>
    <name type="common">African social velvet spider</name>
    <dbReference type="NCBI Taxonomy" id="407821"/>
    <lineage>
        <taxon>Eukaryota</taxon>
        <taxon>Metazoa</taxon>
        <taxon>Ecdysozoa</taxon>
        <taxon>Arthropoda</taxon>
        <taxon>Chelicerata</taxon>
        <taxon>Arachnida</taxon>
        <taxon>Araneae</taxon>
        <taxon>Araneomorphae</taxon>
        <taxon>Entelegynae</taxon>
        <taxon>Eresoidea</taxon>
        <taxon>Eresidae</taxon>
        <taxon>Stegodyphus</taxon>
    </lineage>
</organism>
<dbReference type="InterPro" id="IPR009057">
    <property type="entry name" value="Homeodomain-like_sf"/>
</dbReference>
<dbReference type="Pfam" id="PF13358">
    <property type="entry name" value="DDE_3"/>
    <property type="match status" value="1"/>
</dbReference>
<reference evidence="6 7" key="1">
    <citation type="submission" date="2013-11" db="EMBL/GenBank/DDBJ databases">
        <title>Genome sequencing of Stegodyphus mimosarum.</title>
        <authorList>
            <person name="Bechsgaard J."/>
        </authorList>
    </citation>
    <scope>NUCLEOTIDE SEQUENCE [LARGE SCALE GENOMIC DNA]</scope>
</reference>
<feature type="domain" description="Paired" evidence="4">
    <location>
        <begin position="11"/>
        <end position="67"/>
    </location>
</feature>
<dbReference type="InterPro" id="IPR036388">
    <property type="entry name" value="WH-like_DNA-bd_sf"/>
</dbReference>
<protein>
    <submittedName>
        <fullName evidence="6">Transposable element Tc3 transposase</fullName>
    </submittedName>
</protein>
<evidence type="ECO:0000313" key="7">
    <source>
        <dbReference type="Proteomes" id="UP000054359"/>
    </source>
</evidence>
<proteinExistence type="predicted"/>
<dbReference type="OrthoDB" id="6755115at2759"/>
<name>A0A087U6S0_STEMI</name>
<dbReference type="PANTHER" id="PTHR46068">
    <property type="entry name" value="PROTEIN CBG27172"/>
    <property type="match status" value="1"/>
</dbReference>
<dbReference type="GO" id="GO:0005634">
    <property type="term" value="C:nucleus"/>
    <property type="evidence" value="ECO:0007669"/>
    <property type="project" value="UniProtKB-SubCell"/>
</dbReference>
<dbReference type="GO" id="GO:0003677">
    <property type="term" value="F:DNA binding"/>
    <property type="evidence" value="ECO:0007669"/>
    <property type="project" value="InterPro"/>
</dbReference>
<feature type="non-terminal residue" evidence="6">
    <location>
        <position position="359"/>
    </location>
</feature>
<accession>A0A087U6S0</accession>
<evidence type="ECO:0000256" key="2">
    <source>
        <dbReference type="ARBA" id="ARBA00022724"/>
    </source>
</evidence>
<evidence type="ECO:0000256" key="1">
    <source>
        <dbReference type="ARBA" id="ARBA00004123"/>
    </source>
</evidence>
<dbReference type="Gene3D" id="1.10.10.10">
    <property type="entry name" value="Winged helix-like DNA-binding domain superfamily/Winged helix DNA-binding domain"/>
    <property type="match status" value="1"/>
</dbReference>
<dbReference type="Proteomes" id="UP000054359">
    <property type="component" value="Unassembled WGS sequence"/>
</dbReference>
<dbReference type="InterPro" id="IPR036397">
    <property type="entry name" value="RNaseH_sf"/>
</dbReference>
<dbReference type="GO" id="GO:0006355">
    <property type="term" value="P:regulation of DNA-templated transcription"/>
    <property type="evidence" value="ECO:0007669"/>
    <property type="project" value="InterPro"/>
</dbReference>
<dbReference type="AlphaFoldDB" id="A0A087U6S0"/>
<evidence type="ECO:0000313" key="6">
    <source>
        <dbReference type="EMBL" id="KFM73059.1"/>
    </source>
</evidence>
<dbReference type="PANTHER" id="PTHR46068:SF1">
    <property type="entry name" value="TRANSPOSASE IS30-LIKE HTH DOMAIN-CONTAINING PROTEIN"/>
    <property type="match status" value="1"/>
</dbReference>
<dbReference type="InterPro" id="IPR001523">
    <property type="entry name" value="Paired_dom"/>
</dbReference>
<keyword evidence="7" id="KW-1185">Reference proteome</keyword>
<evidence type="ECO:0000256" key="3">
    <source>
        <dbReference type="SAM" id="MobiDB-lite"/>
    </source>
</evidence>
<dbReference type="EMBL" id="KK118477">
    <property type="protein sequence ID" value="KFM73059.1"/>
    <property type="molecule type" value="Genomic_DNA"/>
</dbReference>